<reference evidence="1 2" key="1">
    <citation type="journal article" date="2010" name="J. Bacteriol.">
        <title>Genome sequence of the dioxin-mineralizing bacterium Sphingomonas wittichii RW1.</title>
        <authorList>
            <person name="Miller T.R."/>
            <person name="Delcher A.L."/>
            <person name="Salzberg S.L."/>
            <person name="Saunders E."/>
            <person name="Detter J.C."/>
            <person name="Halden R.U."/>
        </authorList>
    </citation>
    <scope>NUCLEOTIDE SEQUENCE [LARGE SCALE GENOMIC DNA]</scope>
    <source>
        <strain evidence="2">DSM 6014 / CCUG 31198 / JCM 15750 / NBRC 105917 / EY 4224 / RW1</strain>
    </source>
</reference>
<dbReference type="KEGG" id="swi:Swit_3028"/>
<gene>
    <name evidence="1" type="ordered locus">Swit_3028</name>
</gene>
<dbReference type="AlphaFoldDB" id="A0A9J9LF13"/>
<evidence type="ECO:0000313" key="2">
    <source>
        <dbReference type="Proteomes" id="UP000001989"/>
    </source>
</evidence>
<keyword evidence="2" id="KW-1185">Reference proteome</keyword>
<protein>
    <submittedName>
        <fullName evidence="1">Uncharacterized protein</fullName>
    </submittedName>
</protein>
<dbReference type="Proteomes" id="UP000001989">
    <property type="component" value="Chromosome"/>
</dbReference>
<accession>A0A9J9LF13</accession>
<name>A0A9J9LF13_RHIWR</name>
<evidence type="ECO:0000313" key="1">
    <source>
        <dbReference type="EMBL" id="ABQ69378.1"/>
    </source>
</evidence>
<organism evidence="1 2">
    <name type="scientific">Rhizorhabdus wittichii (strain DSM 6014 / CCUG 31198 / JCM 15750 / NBRC 105917 / EY 4224 / RW1)</name>
    <name type="common">Sphingomonas wittichii</name>
    <dbReference type="NCBI Taxonomy" id="392499"/>
    <lineage>
        <taxon>Bacteria</taxon>
        <taxon>Pseudomonadati</taxon>
        <taxon>Pseudomonadota</taxon>
        <taxon>Alphaproteobacteria</taxon>
        <taxon>Sphingomonadales</taxon>
        <taxon>Sphingomonadaceae</taxon>
        <taxon>Rhizorhabdus</taxon>
    </lineage>
</organism>
<sequence>MFGRIGLGTTLGYADVAIVRWQQMTGKQAVRAESDKIFEEVGLERSNPDSTLEATE</sequence>
<dbReference type="EMBL" id="CP000699">
    <property type="protein sequence ID" value="ABQ69378.1"/>
    <property type="molecule type" value="Genomic_DNA"/>
</dbReference>
<proteinExistence type="predicted"/>